<evidence type="ECO:0008006" key="4">
    <source>
        <dbReference type="Google" id="ProtNLM"/>
    </source>
</evidence>
<keyword evidence="3" id="KW-1185">Reference proteome</keyword>
<proteinExistence type="predicted"/>
<dbReference type="Proteomes" id="UP001549321">
    <property type="component" value="Unassembled WGS sequence"/>
</dbReference>
<keyword evidence="1" id="KW-0560">Oxidoreductase</keyword>
<name>A0ABV2QZN6_9HYPH</name>
<gene>
    <name evidence="2" type="ORF">ABIE08_001856</name>
</gene>
<comment type="caution">
    <text evidence="2">The sequence shown here is derived from an EMBL/GenBank/DDBJ whole genome shotgun (WGS) entry which is preliminary data.</text>
</comment>
<dbReference type="InterPro" id="IPR025337">
    <property type="entry name" value="Questin_oxidase-like"/>
</dbReference>
<organism evidence="2 3">
    <name type="scientific">Kaistia defluvii</name>
    <dbReference type="NCBI Taxonomy" id="410841"/>
    <lineage>
        <taxon>Bacteria</taxon>
        <taxon>Pseudomonadati</taxon>
        <taxon>Pseudomonadota</taxon>
        <taxon>Alphaproteobacteria</taxon>
        <taxon>Hyphomicrobiales</taxon>
        <taxon>Kaistiaceae</taxon>
        <taxon>Kaistia</taxon>
    </lineage>
</organism>
<sequence>MALSPRTETDTLEDLLVEVRMFSAEFPLLLANHLPMILVALDRLGASKERLRDYFDTYRDTNGLVPQPPPVAPISRESWTEALGDRAREQDYRTFFEAEVRRIGIDAAIQTYLPTLIPGIGASALHGMMRTAYGVMRMDPSEVGTALGYWSATYLTMPRATGAAPVTDDPGQVLARACELSCLREVEPETDLLWHNIRAAGEKESFAPVVDWLAIGPDTGRRLAETSLALFAATMDFSSLHALTGSHWIRMIGPHLAEADRPALQRYFWQIIASLVPKIGFPSLPSAEQLDQWRHLPAPGWPEIAAAAIQSDDEHDISLVFSAREEEAVYGDRLYRVVAARRMGLIS</sequence>
<reference evidence="2 3" key="1">
    <citation type="submission" date="2024-06" db="EMBL/GenBank/DDBJ databases">
        <title>Sorghum-associated microbial communities from plants grown in Nebraska, USA.</title>
        <authorList>
            <person name="Schachtman D."/>
        </authorList>
    </citation>
    <scope>NUCLEOTIDE SEQUENCE [LARGE SCALE GENOMIC DNA]</scope>
    <source>
        <strain evidence="2 3">3207</strain>
    </source>
</reference>
<evidence type="ECO:0000313" key="2">
    <source>
        <dbReference type="EMBL" id="MET4633943.1"/>
    </source>
</evidence>
<accession>A0ABV2QZN6</accession>
<evidence type="ECO:0000313" key="3">
    <source>
        <dbReference type="Proteomes" id="UP001549321"/>
    </source>
</evidence>
<dbReference type="EMBL" id="JBEPSM010000001">
    <property type="protein sequence ID" value="MET4633943.1"/>
    <property type="molecule type" value="Genomic_DNA"/>
</dbReference>
<protein>
    <recommendedName>
        <fullName evidence="4">Questin oxidase family protein</fullName>
    </recommendedName>
</protein>
<dbReference type="PANTHER" id="PTHR35870:SF1">
    <property type="entry name" value="PROTEIN, PUTATIVE (AFU_ORTHOLOGUE AFUA_5G03330)-RELATED"/>
    <property type="match status" value="1"/>
</dbReference>
<dbReference type="PANTHER" id="PTHR35870">
    <property type="entry name" value="PROTEIN, PUTATIVE (AFU_ORTHOLOGUE AFUA_5G03330)-RELATED"/>
    <property type="match status" value="1"/>
</dbReference>
<evidence type="ECO:0000256" key="1">
    <source>
        <dbReference type="ARBA" id="ARBA00023002"/>
    </source>
</evidence>
<dbReference type="Pfam" id="PF14027">
    <property type="entry name" value="Questin_oxidase"/>
    <property type="match status" value="1"/>
</dbReference>